<sequence>MKIIKTLLAGTAALTVLAAAPASAAILNFKITDNSGLVDSFDLDSDAGIQNSIANYVFFTISNSLNGNNAAYFGNADAGFGAYNFGVGLKRDGQDSVEPWFDDQFTAAQPLYTGGLKLNITDADLATPGGYVLPTVNGATVTISAVPEPATWALMLLGFGMVAGAARYRRRNTAVRFA</sequence>
<evidence type="ECO:0000259" key="3">
    <source>
        <dbReference type="Pfam" id="PF07589"/>
    </source>
</evidence>
<evidence type="ECO:0000256" key="2">
    <source>
        <dbReference type="SAM" id="SignalP"/>
    </source>
</evidence>
<dbReference type="AlphaFoldDB" id="A0A7W7EXW9"/>
<keyword evidence="1" id="KW-0812">Transmembrane</keyword>
<name>A0A7W7EXW9_9SPHN</name>
<keyword evidence="1" id="KW-0472">Membrane</keyword>
<evidence type="ECO:0000256" key="1">
    <source>
        <dbReference type="SAM" id="Phobius"/>
    </source>
</evidence>
<dbReference type="NCBIfam" id="NF035944">
    <property type="entry name" value="PEPxxWA-CTERM"/>
    <property type="match status" value="1"/>
</dbReference>
<dbReference type="NCBIfam" id="TIGR02595">
    <property type="entry name" value="PEP_CTERM"/>
    <property type="match status" value="1"/>
</dbReference>
<feature type="chain" id="PRO_5030818852" description="Ice-binding protein C-terminal domain-containing protein" evidence="2">
    <location>
        <begin position="25"/>
        <end position="178"/>
    </location>
</feature>
<feature type="domain" description="Ice-binding protein C-terminal" evidence="3">
    <location>
        <begin position="145"/>
        <end position="170"/>
    </location>
</feature>
<keyword evidence="5" id="KW-1185">Reference proteome</keyword>
<accession>A0A7W7EXW9</accession>
<feature type="signal peptide" evidence="2">
    <location>
        <begin position="1"/>
        <end position="24"/>
    </location>
</feature>
<keyword evidence="1" id="KW-1133">Transmembrane helix</keyword>
<evidence type="ECO:0000313" key="4">
    <source>
        <dbReference type="EMBL" id="MBB4617464.1"/>
    </source>
</evidence>
<dbReference type="EMBL" id="JACHNY010000003">
    <property type="protein sequence ID" value="MBB4617464.1"/>
    <property type="molecule type" value="Genomic_DNA"/>
</dbReference>
<reference evidence="4 5" key="1">
    <citation type="submission" date="2020-08" db="EMBL/GenBank/DDBJ databases">
        <title>Genomic Encyclopedia of Type Strains, Phase IV (KMG-IV): sequencing the most valuable type-strain genomes for metagenomic binning, comparative biology and taxonomic classification.</title>
        <authorList>
            <person name="Goeker M."/>
        </authorList>
    </citation>
    <scope>NUCLEOTIDE SEQUENCE [LARGE SCALE GENOMIC DNA]</scope>
    <source>
        <strain evidence="4 5">DSM 15867</strain>
    </source>
</reference>
<gene>
    <name evidence="4" type="ORF">GGQ96_001592</name>
</gene>
<keyword evidence="2" id="KW-0732">Signal</keyword>
<protein>
    <recommendedName>
        <fullName evidence="3">Ice-binding protein C-terminal domain-containing protein</fullName>
    </recommendedName>
</protein>
<dbReference type="Proteomes" id="UP000574769">
    <property type="component" value="Unassembled WGS sequence"/>
</dbReference>
<evidence type="ECO:0000313" key="5">
    <source>
        <dbReference type="Proteomes" id="UP000574769"/>
    </source>
</evidence>
<dbReference type="InterPro" id="IPR013424">
    <property type="entry name" value="Ice-binding_C"/>
</dbReference>
<proteinExistence type="predicted"/>
<organism evidence="4 5">
    <name type="scientific">Sphingomonas abaci</name>
    <dbReference type="NCBI Taxonomy" id="237611"/>
    <lineage>
        <taxon>Bacteria</taxon>
        <taxon>Pseudomonadati</taxon>
        <taxon>Pseudomonadota</taxon>
        <taxon>Alphaproteobacteria</taxon>
        <taxon>Sphingomonadales</taxon>
        <taxon>Sphingomonadaceae</taxon>
        <taxon>Sphingomonas</taxon>
    </lineage>
</organism>
<comment type="caution">
    <text evidence="4">The sequence shown here is derived from an EMBL/GenBank/DDBJ whole genome shotgun (WGS) entry which is preliminary data.</text>
</comment>
<feature type="transmembrane region" description="Helical" evidence="1">
    <location>
        <begin position="150"/>
        <end position="168"/>
    </location>
</feature>
<dbReference type="Pfam" id="PF07589">
    <property type="entry name" value="PEP-CTERM"/>
    <property type="match status" value="1"/>
</dbReference>